<dbReference type="PANTHER" id="PTHR15141:SF76">
    <property type="entry name" value="TRANSCRIPTION ELONGATION FACTOR B POLYPEPTIDE 3"/>
    <property type="match status" value="1"/>
</dbReference>
<dbReference type="GO" id="GO:0070449">
    <property type="term" value="C:elongin complex"/>
    <property type="evidence" value="ECO:0007669"/>
    <property type="project" value="InterPro"/>
</dbReference>
<dbReference type="AlphaFoldDB" id="A0A9P4NLE3"/>
<dbReference type="InterPro" id="IPR051870">
    <property type="entry name" value="Elongin-A_domain"/>
</dbReference>
<dbReference type="GO" id="GO:0006368">
    <property type="term" value="P:transcription elongation by RNA polymerase II"/>
    <property type="evidence" value="ECO:0007669"/>
    <property type="project" value="InterPro"/>
</dbReference>
<dbReference type="EMBL" id="MU007066">
    <property type="protein sequence ID" value="KAF2426211.1"/>
    <property type="molecule type" value="Genomic_DNA"/>
</dbReference>
<dbReference type="InterPro" id="IPR010684">
    <property type="entry name" value="RNA_pol_II_trans_fac_SIII_A"/>
</dbReference>
<dbReference type="Gene3D" id="6.10.250.3180">
    <property type="match status" value="1"/>
</dbReference>
<evidence type="ECO:0000313" key="2">
    <source>
        <dbReference type="EMBL" id="KAF2426211.1"/>
    </source>
</evidence>
<feature type="region of interest" description="Disordered" evidence="1">
    <location>
        <begin position="207"/>
        <end position="316"/>
    </location>
</feature>
<evidence type="ECO:0008006" key="4">
    <source>
        <dbReference type="Google" id="ProtNLM"/>
    </source>
</evidence>
<dbReference type="Proteomes" id="UP000800235">
    <property type="component" value="Unassembled WGS sequence"/>
</dbReference>
<dbReference type="PANTHER" id="PTHR15141">
    <property type="entry name" value="TRANSCRIPTION ELONGATION FACTOR B POLYPEPTIDE 3"/>
    <property type="match status" value="1"/>
</dbReference>
<dbReference type="Pfam" id="PF06881">
    <property type="entry name" value="Elongin_A"/>
    <property type="match status" value="1"/>
</dbReference>
<name>A0A9P4NLE3_9PEZI</name>
<feature type="compositionally biased region" description="Low complexity" evidence="1">
    <location>
        <begin position="255"/>
        <end position="268"/>
    </location>
</feature>
<keyword evidence="3" id="KW-1185">Reference proteome</keyword>
<organism evidence="2 3">
    <name type="scientific">Tothia fuscella</name>
    <dbReference type="NCBI Taxonomy" id="1048955"/>
    <lineage>
        <taxon>Eukaryota</taxon>
        <taxon>Fungi</taxon>
        <taxon>Dikarya</taxon>
        <taxon>Ascomycota</taxon>
        <taxon>Pezizomycotina</taxon>
        <taxon>Dothideomycetes</taxon>
        <taxon>Pleosporomycetidae</taxon>
        <taxon>Venturiales</taxon>
        <taxon>Cylindrosympodiaceae</taxon>
        <taxon>Tothia</taxon>
    </lineage>
</organism>
<accession>A0A9P4NLE3</accession>
<reference evidence="2" key="1">
    <citation type="journal article" date="2020" name="Stud. Mycol.">
        <title>101 Dothideomycetes genomes: a test case for predicting lifestyles and emergence of pathogens.</title>
        <authorList>
            <person name="Haridas S."/>
            <person name="Albert R."/>
            <person name="Binder M."/>
            <person name="Bloem J."/>
            <person name="Labutti K."/>
            <person name="Salamov A."/>
            <person name="Andreopoulos B."/>
            <person name="Baker S."/>
            <person name="Barry K."/>
            <person name="Bills G."/>
            <person name="Bluhm B."/>
            <person name="Cannon C."/>
            <person name="Castanera R."/>
            <person name="Culley D."/>
            <person name="Daum C."/>
            <person name="Ezra D."/>
            <person name="Gonzalez J."/>
            <person name="Henrissat B."/>
            <person name="Kuo A."/>
            <person name="Liang C."/>
            <person name="Lipzen A."/>
            <person name="Lutzoni F."/>
            <person name="Magnuson J."/>
            <person name="Mondo S."/>
            <person name="Nolan M."/>
            <person name="Ohm R."/>
            <person name="Pangilinan J."/>
            <person name="Park H.-J."/>
            <person name="Ramirez L."/>
            <person name="Alfaro M."/>
            <person name="Sun H."/>
            <person name="Tritt A."/>
            <person name="Yoshinaga Y."/>
            <person name="Zwiers L.-H."/>
            <person name="Turgeon B."/>
            <person name="Goodwin S."/>
            <person name="Spatafora J."/>
            <person name="Crous P."/>
            <person name="Grigoriev I."/>
        </authorList>
    </citation>
    <scope>NUCLEOTIDE SEQUENCE</scope>
    <source>
        <strain evidence="2">CBS 130266</strain>
    </source>
</reference>
<feature type="compositionally biased region" description="Low complexity" evidence="1">
    <location>
        <begin position="213"/>
        <end position="242"/>
    </location>
</feature>
<protein>
    <recommendedName>
        <fullName evidence="4">Elongin-A</fullName>
    </recommendedName>
</protein>
<dbReference type="OrthoDB" id="21513at2759"/>
<evidence type="ECO:0000256" key="1">
    <source>
        <dbReference type="SAM" id="MobiDB-lite"/>
    </source>
</evidence>
<proteinExistence type="predicted"/>
<comment type="caution">
    <text evidence="2">The sequence shown here is derived from an EMBL/GenBank/DDBJ whole genome shotgun (WGS) entry which is preliminary data.</text>
</comment>
<gene>
    <name evidence="2" type="ORF">EJ08DRAFT_651889</name>
</gene>
<evidence type="ECO:0000313" key="3">
    <source>
        <dbReference type="Proteomes" id="UP000800235"/>
    </source>
</evidence>
<sequence length="316" mass="35636">MAPRSLFDMAKISTIRNITLLEDIGTLPYHFMRPILLKLENPNQLRVIEKNCPQLLGEDGEIWLKFIKRDIPNWEKKPHEPKNPELWYKVYLKLLKERDQETAEAEEALKMRMAELHAKRVANTLTAPTMMIPERMQKKKQSTTFSKVADKSQLRFTGGSKTKNVMDRVKREANEAKLRKNGRLTTPSHLLASGIVRQAPQGMIDSHRQEANRPPAMRAPVRPATAPTPAKPSPKAATSSSALVDREARLKALQSGTSSKPSSSAHTSLDPSTNYKAPPLGRTNSPTPRMTSALRKPSPPLKRKREADVFMQTKKR</sequence>